<evidence type="ECO:0000313" key="2">
    <source>
        <dbReference type="EMBL" id="AKU69327.1"/>
    </source>
</evidence>
<dbReference type="InterPro" id="IPR006531">
    <property type="entry name" value="Gp5/Vgr_OB"/>
</dbReference>
<dbReference type="Gene3D" id="3.55.50.10">
    <property type="entry name" value="Baseplate protein-like domains"/>
    <property type="match status" value="1"/>
</dbReference>
<dbReference type="KEGG" id="pfus:ADJ77_05885"/>
<dbReference type="eggNOG" id="COG3501">
    <property type="taxonomic scope" value="Bacteria"/>
</dbReference>
<dbReference type="RefSeq" id="WP_050696134.1">
    <property type="nucleotide sequence ID" value="NZ_CP012074.1"/>
</dbReference>
<gene>
    <name evidence="2" type="ORF">ADJ77_05885</name>
</gene>
<dbReference type="InterPro" id="IPR037026">
    <property type="entry name" value="Vgr_OB-fold_dom_sf"/>
</dbReference>
<dbReference type="STRING" id="1236517.ADJ77_05885"/>
<sequence length="610" mass="66871">MAFPDIRFTVTIGDTAIPTFKSFRLEQRIGDHHYFELVLDLETGSSRFSHDMGSSSDWLSEPLTVRIDGSTSFLGVVTNVHMHREDSEFGHLVVSGYSATYRLETAPGNFSWTGKKIGEIVSRLCDDANVGSRVNAAYDGRPDYLCQYGESQFGFIRRLASQYKEWLYYDGTSLVFGRPKTLPDSVCLEFGTTLSSLDIGIQTLARPKKAYSYHSSSDQQMDEASPSETAGQDLLARKAVAASMKLFSVPARQYAEQRVNSGPELVDYMRRKQSAETAESHYVTAESRVPGLCVGSVVKIDSSFYQSFRSLSRRTLGEFIITEIVHEVGEDGYYRNRFKALPSALEVIPVPDARIPHAETQMATVTRNDDPKGSGRIQVRMNWQADDMNTNWIRVMTPDGGSSSDVKSNRGFVFIPEVGDHVLVGFRHGDPSRPYVMGSLFNGFTGKGGFAANHKKSLTTRSGSTVTFDDTAHTILLQTTRANKIFIDERNGTITISSAEEVNVNTKNVNIDASEDMKINVGRNLDLNVGEDANISIGGDKNVSIGGEKTTSVSQSVETSIGGDLRMDIVGKTKQTTADMSMTVTQGDIIISAASKALLQGGDDARISKG</sequence>
<dbReference type="SUPFAM" id="SSF69349">
    <property type="entry name" value="Phage fibre proteins"/>
    <property type="match status" value="1"/>
</dbReference>
<dbReference type="Proteomes" id="UP000060345">
    <property type="component" value="Chromosome 1"/>
</dbReference>
<dbReference type="EMBL" id="CP012074">
    <property type="protein sequence ID" value="AKU69327.1"/>
    <property type="molecule type" value="Genomic_DNA"/>
</dbReference>
<dbReference type="SUPFAM" id="SSF69279">
    <property type="entry name" value="Phage tail proteins"/>
    <property type="match status" value="2"/>
</dbReference>
<dbReference type="Pfam" id="PF04717">
    <property type="entry name" value="Phage_base_V"/>
    <property type="match status" value="1"/>
</dbReference>
<feature type="domain" description="Gp5/Type VI secretion system Vgr protein OB-fold" evidence="1">
    <location>
        <begin position="362"/>
        <end position="441"/>
    </location>
</feature>
<accession>A0A0K1NJP8</accession>
<dbReference type="Gene3D" id="2.30.300.10">
    <property type="entry name" value="Baseplate protein-like domain - beta roll fold"/>
    <property type="match status" value="1"/>
</dbReference>
<dbReference type="Pfam" id="PF05954">
    <property type="entry name" value="Phage_GPD"/>
    <property type="match status" value="1"/>
</dbReference>
<name>A0A0K1NJP8_9BACT</name>
<dbReference type="AlphaFoldDB" id="A0A0K1NJP8"/>
<reference evidence="2 3" key="1">
    <citation type="submission" date="2015-07" db="EMBL/GenBank/DDBJ databases">
        <authorList>
            <person name="Noorani M."/>
        </authorList>
    </citation>
    <scope>NUCLEOTIDE SEQUENCE [LARGE SCALE GENOMIC DNA]</scope>
    <source>
        <strain evidence="2 3">W1435</strain>
    </source>
</reference>
<dbReference type="SUPFAM" id="SSF69255">
    <property type="entry name" value="gp5 N-terminal domain-like"/>
    <property type="match status" value="1"/>
</dbReference>
<organism evidence="2 3">
    <name type="scientific">Prevotella fusca JCM 17724</name>
    <dbReference type="NCBI Taxonomy" id="1236517"/>
    <lineage>
        <taxon>Bacteria</taxon>
        <taxon>Pseudomonadati</taxon>
        <taxon>Bacteroidota</taxon>
        <taxon>Bacteroidia</taxon>
        <taxon>Bacteroidales</taxon>
        <taxon>Prevotellaceae</taxon>
        <taxon>Prevotella</taxon>
    </lineage>
</organism>
<proteinExistence type="predicted"/>
<evidence type="ECO:0000259" key="1">
    <source>
        <dbReference type="Pfam" id="PF04717"/>
    </source>
</evidence>
<protein>
    <submittedName>
        <fullName evidence="2">Type IV secretion protein Rhs</fullName>
    </submittedName>
</protein>
<dbReference type="Gene3D" id="2.40.50.230">
    <property type="entry name" value="Gp5 N-terminal domain"/>
    <property type="match status" value="1"/>
</dbReference>
<evidence type="ECO:0000313" key="3">
    <source>
        <dbReference type="Proteomes" id="UP000060345"/>
    </source>
</evidence>